<evidence type="ECO:0000256" key="3">
    <source>
        <dbReference type="ARBA" id="ARBA00022448"/>
    </source>
</evidence>
<evidence type="ECO:0000256" key="6">
    <source>
        <dbReference type="ARBA" id="ARBA00023006"/>
    </source>
</evidence>
<dbReference type="PANTHER" id="PTHR23519:SF5">
    <property type="entry name" value="AUTOPHAGY-RELATED PROTEIN"/>
    <property type="match status" value="1"/>
</dbReference>
<keyword evidence="4 8" id="KW-0812">Transmembrane</keyword>
<comment type="similarity">
    <text evidence="2 8">Belongs to the ATG22 family.</text>
</comment>
<protein>
    <recommendedName>
        <fullName evidence="8">Autophagy-related protein</fullName>
    </recommendedName>
</protein>
<dbReference type="InterPro" id="IPR050495">
    <property type="entry name" value="ATG22/LtaA_families"/>
</dbReference>
<evidence type="ECO:0000313" key="10">
    <source>
        <dbReference type="EMBL" id="KAK0548897.1"/>
    </source>
</evidence>
<feature type="region of interest" description="Disordered" evidence="9">
    <location>
        <begin position="1"/>
        <end position="42"/>
    </location>
</feature>
<keyword evidence="6 8" id="KW-0072">Autophagy</keyword>
<comment type="caution">
    <text evidence="10">The sequence shown here is derived from an EMBL/GenBank/DDBJ whole genome shotgun (WGS) entry which is preliminary data.</text>
</comment>
<name>A0AAN6GNG8_9BASI</name>
<feature type="transmembrane region" description="Helical" evidence="8">
    <location>
        <begin position="450"/>
        <end position="470"/>
    </location>
</feature>
<feature type="region of interest" description="Disordered" evidence="9">
    <location>
        <begin position="596"/>
        <end position="617"/>
    </location>
</feature>
<proteinExistence type="inferred from homology"/>
<organism evidence="10 11">
    <name type="scientific">Tilletia horrida</name>
    <dbReference type="NCBI Taxonomy" id="155126"/>
    <lineage>
        <taxon>Eukaryota</taxon>
        <taxon>Fungi</taxon>
        <taxon>Dikarya</taxon>
        <taxon>Basidiomycota</taxon>
        <taxon>Ustilaginomycotina</taxon>
        <taxon>Exobasidiomycetes</taxon>
        <taxon>Tilletiales</taxon>
        <taxon>Tilletiaceae</taxon>
        <taxon>Tilletia</taxon>
    </lineage>
</organism>
<feature type="transmembrane region" description="Helical" evidence="8">
    <location>
        <begin position="130"/>
        <end position="152"/>
    </location>
</feature>
<feature type="region of interest" description="Disordered" evidence="9">
    <location>
        <begin position="558"/>
        <end position="584"/>
    </location>
</feature>
<comment type="function">
    <text evidence="8">Vacuolar effluxer which mediate the efflux of amino acids resulting from autophagic degradation. The release of autophagic amino acids allows the maintenance of protein synthesis and viability during nitrogen starvation.</text>
</comment>
<keyword evidence="8" id="KW-0029">Amino-acid transport</keyword>
<evidence type="ECO:0000256" key="8">
    <source>
        <dbReference type="RuleBase" id="RU363073"/>
    </source>
</evidence>
<dbReference type="GO" id="GO:0005774">
    <property type="term" value="C:vacuolar membrane"/>
    <property type="evidence" value="ECO:0007669"/>
    <property type="project" value="UniProtKB-SubCell"/>
</dbReference>
<dbReference type="Pfam" id="PF11700">
    <property type="entry name" value="ATG22"/>
    <property type="match status" value="1"/>
</dbReference>
<evidence type="ECO:0000256" key="5">
    <source>
        <dbReference type="ARBA" id="ARBA00022989"/>
    </source>
</evidence>
<gene>
    <name evidence="10" type="ORF">OC846_004308</name>
</gene>
<evidence type="ECO:0000256" key="4">
    <source>
        <dbReference type="ARBA" id="ARBA00022692"/>
    </source>
</evidence>
<feature type="transmembrane region" description="Helical" evidence="8">
    <location>
        <begin position="292"/>
        <end position="314"/>
    </location>
</feature>
<feature type="transmembrane region" description="Helical" evidence="8">
    <location>
        <begin position="419"/>
        <end position="438"/>
    </location>
</feature>
<keyword evidence="11" id="KW-1185">Reference proteome</keyword>
<feature type="transmembrane region" description="Helical" evidence="8">
    <location>
        <begin position="515"/>
        <end position="534"/>
    </location>
</feature>
<evidence type="ECO:0000256" key="7">
    <source>
        <dbReference type="ARBA" id="ARBA00023136"/>
    </source>
</evidence>
<feature type="transmembrane region" description="Helical" evidence="8">
    <location>
        <begin position="259"/>
        <end position="280"/>
    </location>
</feature>
<evidence type="ECO:0000313" key="11">
    <source>
        <dbReference type="Proteomes" id="UP001176517"/>
    </source>
</evidence>
<dbReference type="InterPro" id="IPR036259">
    <property type="entry name" value="MFS_trans_sf"/>
</dbReference>
<dbReference type="Proteomes" id="UP001176517">
    <property type="component" value="Unassembled WGS sequence"/>
</dbReference>
<feature type="transmembrane region" description="Helical" evidence="8">
    <location>
        <begin position="482"/>
        <end position="503"/>
    </location>
</feature>
<keyword evidence="5 8" id="KW-1133">Transmembrane helix</keyword>
<keyword evidence="7 8" id="KW-0472">Membrane</keyword>
<keyword evidence="8" id="KW-0926">Vacuole</keyword>
<accession>A0AAN6GNG8</accession>
<dbReference type="PANTHER" id="PTHR23519">
    <property type="entry name" value="AUTOPHAGY-RELATED PROTEIN 22"/>
    <property type="match status" value="1"/>
</dbReference>
<keyword evidence="3 8" id="KW-0813">Transport</keyword>
<evidence type="ECO:0000256" key="2">
    <source>
        <dbReference type="ARBA" id="ARBA00006978"/>
    </source>
</evidence>
<dbReference type="GO" id="GO:0006914">
    <property type="term" value="P:autophagy"/>
    <property type="evidence" value="ECO:0007669"/>
    <property type="project" value="UniProtKB-KW"/>
</dbReference>
<dbReference type="EMBL" id="JAPDMZ010000125">
    <property type="protein sequence ID" value="KAK0548897.1"/>
    <property type="molecule type" value="Genomic_DNA"/>
</dbReference>
<dbReference type="AlphaFoldDB" id="A0AAN6GNG8"/>
<feature type="transmembrane region" description="Helical" evidence="8">
    <location>
        <begin position="389"/>
        <end position="407"/>
    </location>
</feature>
<dbReference type="GO" id="GO:0006865">
    <property type="term" value="P:amino acid transport"/>
    <property type="evidence" value="ECO:0007669"/>
    <property type="project" value="UniProtKB-KW"/>
</dbReference>
<reference evidence="10" key="1">
    <citation type="journal article" date="2023" name="PhytoFront">
        <title>Draft Genome Resources of Seven Strains of Tilletia horrida, Causal Agent of Kernel Smut of Rice.</title>
        <authorList>
            <person name="Khanal S."/>
            <person name="Antony Babu S."/>
            <person name="Zhou X.G."/>
        </authorList>
    </citation>
    <scope>NUCLEOTIDE SEQUENCE</scope>
    <source>
        <strain evidence="10">TX6</strain>
    </source>
</reference>
<feature type="compositionally biased region" description="Basic and acidic residues" evidence="9">
    <location>
        <begin position="568"/>
        <end position="580"/>
    </location>
</feature>
<dbReference type="InterPro" id="IPR024671">
    <property type="entry name" value="Atg22-like"/>
</dbReference>
<feature type="compositionally biased region" description="Basic and acidic residues" evidence="9">
    <location>
        <begin position="1"/>
        <end position="10"/>
    </location>
</feature>
<feature type="transmembrane region" description="Helical" evidence="8">
    <location>
        <begin position="193"/>
        <end position="213"/>
    </location>
</feature>
<dbReference type="Gene3D" id="1.20.1250.20">
    <property type="entry name" value="MFS general substrate transporter like domains"/>
    <property type="match status" value="1"/>
</dbReference>
<sequence length="617" mass="67503">MLEAKEDPSKLEMASSPSEEAQQEPVLAASQDAATSDPYRDPSEAKYAAALLSSSTDPAVFQEKYITSRKELWAYYCYYIGNAGLPGFNYGPSQAQNIVSLAATAAGNGMCGGDGQPECRLRWAGADRTVESIILLANGIGFAIQCFAFLFIGSLADYGSYRPWILVFFTLLGAASGMAWLGVTEGSQWPAALVLYILGNISYQAALSFYSAAFPGLVRGLPEVRESAEKLAANPPETTADEHGKLESLHRNRVVNISFGVQAAGEIVILAIIQGMLVGLRANDNDRRNTIGLSACAGFGGATWILFALPWFFLEKHRPGQRLPAGYNYVTVAWLQLKLTCKYVWQLKQTLLYLIFYFILSDTLNTAITVISTLQNDATSFKATVLNELLIVGIVAETIGIFGLWYIQKYTGLSTLAAFRWVIGFIVCLMIWGFIGIFTNTIGYHNQWEFWLYQAFYGGLVCPWYAVSFTMIGEVTPNGFEFLIFSLFSLVGKTSAFVGPFVSSAIATRTGNPSSPFYFLLFTTLASCLLLIPLDLKKSRLEQAQFLERAQYEKRRANEAALAAGEEDGSRTSSDKKKSVEEDDLAARVIVTPVAAREETAGSTAIPLPPRSAEDRA</sequence>
<comment type="subcellular location">
    <subcellularLocation>
        <location evidence="1 8">Vacuole membrane</location>
        <topology evidence="1 8">Multi-pass membrane protein</topology>
    </subcellularLocation>
</comment>
<dbReference type="SUPFAM" id="SSF103473">
    <property type="entry name" value="MFS general substrate transporter"/>
    <property type="match status" value="2"/>
</dbReference>
<evidence type="ECO:0000256" key="1">
    <source>
        <dbReference type="ARBA" id="ARBA00004128"/>
    </source>
</evidence>
<feature type="transmembrane region" description="Helical" evidence="8">
    <location>
        <begin position="352"/>
        <end position="374"/>
    </location>
</feature>
<feature type="transmembrane region" description="Helical" evidence="8">
    <location>
        <begin position="164"/>
        <end position="181"/>
    </location>
</feature>
<evidence type="ECO:0000256" key="9">
    <source>
        <dbReference type="SAM" id="MobiDB-lite"/>
    </source>
</evidence>